<protein>
    <submittedName>
        <fullName evidence="1">Uncharacterized protein</fullName>
    </submittedName>
</protein>
<dbReference type="EMBL" id="JAMTCK010000032">
    <property type="protein sequence ID" value="MCP2170374.1"/>
    <property type="molecule type" value="Genomic_DNA"/>
</dbReference>
<gene>
    <name evidence="1" type="ORF">LX83_007265</name>
</gene>
<name>A0AAE3KLJ0_9PSEU</name>
<dbReference type="Proteomes" id="UP001206128">
    <property type="component" value="Unassembled WGS sequence"/>
</dbReference>
<proteinExistence type="predicted"/>
<dbReference type="RefSeq" id="WP_253780625.1">
    <property type="nucleotide sequence ID" value="NZ_JAMTCK010000032.1"/>
</dbReference>
<organism evidence="1 2">
    <name type="scientific">Goodfellowiella coeruleoviolacea</name>
    <dbReference type="NCBI Taxonomy" id="334858"/>
    <lineage>
        <taxon>Bacteria</taxon>
        <taxon>Bacillati</taxon>
        <taxon>Actinomycetota</taxon>
        <taxon>Actinomycetes</taxon>
        <taxon>Pseudonocardiales</taxon>
        <taxon>Pseudonocardiaceae</taxon>
        <taxon>Goodfellowiella</taxon>
    </lineage>
</organism>
<comment type="caution">
    <text evidence="1">The sequence shown here is derived from an EMBL/GenBank/DDBJ whole genome shotgun (WGS) entry which is preliminary data.</text>
</comment>
<reference evidence="1" key="1">
    <citation type="submission" date="2022-06" db="EMBL/GenBank/DDBJ databases">
        <title>Genomic Encyclopedia of Archaeal and Bacterial Type Strains, Phase II (KMG-II): from individual species to whole genera.</title>
        <authorList>
            <person name="Goeker M."/>
        </authorList>
    </citation>
    <scope>NUCLEOTIDE SEQUENCE</scope>
    <source>
        <strain evidence="1">DSM 43935</strain>
    </source>
</reference>
<dbReference type="AlphaFoldDB" id="A0AAE3KLJ0"/>
<keyword evidence="2" id="KW-1185">Reference proteome</keyword>
<sequence length="136" mass="14681">MTNTVKYGHSTFAAQRVHAWLPDKPGFYRAICGIQLADTLITAYPRPTRDEATWCPACYLVSQPGPGGEPRYVMRRSVVDGGAHVIPAGEVGRGRTFQALCGHGLSDAVARPESAYACESCVRAAEVLVRQEVSTT</sequence>
<accession>A0AAE3KLJ0</accession>
<evidence type="ECO:0000313" key="2">
    <source>
        <dbReference type="Proteomes" id="UP001206128"/>
    </source>
</evidence>
<evidence type="ECO:0000313" key="1">
    <source>
        <dbReference type="EMBL" id="MCP2170374.1"/>
    </source>
</evidence>